<dbReference type="SUPFAM" id="SSF53649">
    <property type="entry name" value="Alkaline phosphatase-like"/>
    <property type="match status" value="1"/>
</dbReference>
<dbReference type="AlphaFoldDB" id="A0A238UU77"/>
<dbReference type="Pfam" id="PF00884">
    <property type="entry name" value="Sulfatase"/>
    <property type="match status" value="1"/>
</dbReference>
<dbReference type="InterPro" id="IPR052701">
    <property type="entry name" value="GAG_Ulvan_Degrading_Sulfatases"/>
</dbReference>
<proteinExistence type="predicted"/>
<feature type="domain" description="Sulfatase N-terminal" evidence="1">
    <location>
        <begin position="2"/>
        <end position="298"/>
    </location>
</feature>
<dbReference type="Proteomes" id="UP000198297">
    <property type="component" value="Unassembled WGS sequence"/>
</dbReference>
<name>A0A238UU77_HALEZ</name>
<evidence type="ECO:0000313" key="3">
    <source>
        <dbReference type="Proteomes" id="UP000198297"/>
    </source>
</evidence>
<sequence>MNVIFVTIDCLRRDFLDESYAPTPFLDRCRRDGLFFSNMHATATTTTPAVASYFTGHYSETNGVNSLRNVDLDPSLDTLAERFSSAGYHTEAMVTGPLLPETGLNRGFDQYEHRNKDTGVFTDWFDDQLESVENLPEPFFYYLHLWEIHHPITVPSEYDTIEYGDRPYARALSGVDSALQKLYEQVSDETLFVVHGDHGEAISTRESLLAKGAKEVRDYLRYNREIDTRPVERRVNQFRRGHACFPDHYLENGHGEVTHDFTTNVPFLICGPGINKERIDAQVRQIDVYPTLLDLVDIGYDAEAITGETLTISTIEDRDAYTRACGEALRGEENWLRSLRTGDERYIEYANRDWEAELYDLNADPHELDPITDFNPEPYRRRLPTNQLRDTKDIAIDDHLKDLGYL</sequence>
<evidence type="ECO:0000313" key="2">
    <source>
        <dbReference type="EMBL" id="SNR25755.1"/>
    </source>
</evidence>
<dbReference type="Gene3D" id="3.40.720.10">
    <property type="entry name" value="Alkaline Phosphatase, subunit A"/>
    <property type="match status" value="2"/>
</dbReference>
<dbReference type="InterPro" id="IPR017850">
    <property type="entry name" value="Alkaline_phosphatase_core_sf"/>
</dbReference>
<dbReference type="InterPro" id="IPR000917">
    <property type="entry name" value="Sulfatase_N"/>
</dbReference>
<accession>A0A238UU77</accession>
<dbReference type="EMBL" id="FZNK01000001">
    <property type="protein sequence ID" value="SNR25755.1"/>
    <property type="molecule type" value="Genomic_DNA"/>
</dbReference>
<gene>
    <name evidence="2" type="ORF">SAMN06266787_101426</name>
</gene>
<protein>
    <submittedName>
        <fullName evidence="2">Arylsulfatase A</fullName>
    </submittedName>
</protein>
<evidence type="ECO:0000259" key="1">
    <source>
        <dbReference type="Pfam" id="PF00884"/>
    </source>
</evidence>
<dbReference type="RefSeq" id="WP_089307729.1">
    <property type="nucleotide sequence ID" value="NZ_FZNK01000001.1"/>
</dbReference>
<reference evidence="2 3" key="1">
    <citation type="submission" date="2017-06" db="EMBL/GenBank/DDBJ databases">
        <authorList>
            <person name="Kim H.J."/>
            <person name="Triplett B.A."/>
        </authorList>
    </citation>
    <scope>NUCLEOTIDE SEQUENCE [LARGE SCALE GENOMIC DNA]</scope>
    <source>
        <strain evidence="2 3">DSM 19316</strain>
    </source>
</reference>
<dbReference type="PANTHER" id="PTHR43751:SF3">
    <property type="entry name" value="SULFATASE N-TERMINAL DOMAIN-CONTAINING PROTEIN"/>
    <property type="match status" value="1"/>
</dbReference>
<dbReference type="PANTHER" id="PTHR43751">
    <property type="entry name" value="SULFATASE"/>
    <property type="match status" value="1"/>
</dbReference>
<organism evidence="2 3">
    <name type="scientific">Halorubrum ezzemoulense</name>
    <name type="common">Halorubrum chaoviator</name>
    <dbReference type="NCBI Taxonomy" id="337243"/>
    <lineage>
        <taxon>Archaea</taxon>
        <taxon>Methanobacteriati</taxon>
        <taxon>Methanobacteriota</taxon>
        <taxon>Stenosarchaea group</taxon>
        <taxon>Halobacteria</taxon>
        <taxon>Halobacteriales</taxon>
        <taxon>Haloferacaceae</taxon>
        <taxon>Halorubrum</taxon>
    </lineage>
</organism>